<feature type="transmembrane region" description="Helical" evidence="9">
    <location>
        <begin position="355"/>
        <end position="374"/>
    </location>
</feature>
<dbReference type="EMBL" id="JWJH01000034">
    <property type="protein sequence ID" value="KJF65453.1"/>
    <property type="molecule type" value="Genomic_DNA"/>
</dbReference>
<dbReference type="PANTHER" id="PTHR30614">
    <property type="entry name" value="MEMBRANE COMPONENT OF AMINO ACID ABC TRANSPORTER"/>
    <property type="match status" value="1"/>
</dbReference>
<evidence type="ECO:0000256" key="6">
    <source>
        <dbReference type="ARBA" id="ARBA00022970"/>
    </source>
</evidence>
<name>A0ABR5CKT0_9HYPH</name>
<accession>A0ABR5CKT0</accession>
<dbReference type="Gene3D" id="1.10.3720.10">
    <property type="entry name" value="MetI-like"/>
    <property type="match status" value="1"/>
</dbReference>
<organism evidence="11 12">
    <name type="scientific">Rhizobium nepotum 39/7</name>
    <dbReference type="NCBI Taxonomy" id="1368418"/>
    <lineage>
        <taxon>Bacteria</taxon>
        <taxon>Pseudomonadati</taxon>
        <taxon>Pseudomonadota</taxon>
        <taxon>Alphaproteobacteria</taxon>
        <taxon>Hyphomicrobiales</taxon>
        <taxon>Rhizobiaceae</taxon>
        <taxon>Rhizobium/Agrobacterium group</taxon>
        <taxon>Rhizobium</taxon>
    </lineage>
</organism>
<comment type="subcellular location">
    <subcellularLocation>
        <location evidence="1">Cell inner membrane</location>
        <topology evidence="1">Multi-pass membrane protein</topology>
    </subcellularLocation>
    <subcellularLocation>
        <location evidence="9">Cell membrane</location>
        <topology evidence="9">Multi-pass membrane protein</topology>
    </subcellularLocation>
</comment>
<dbReference type="CDD" id="cd06261">
    <property type="entry name" value="TM_PBP2"/>
    <property type="match status" value="2"/>
</dbReference>
<dbReference type="InterPro" id="IPR035906">
    <property type="entry name" value="MetI-like_sf"/>
</dbReference>
<dbReference type="Pfam" id="PF00528">
    <property type="entry name" value="BPD_transp_1"/>
    <property type="match status" value="1"/>
</dbReference>
<evidence type="ECO:0000256" key="9">
    <source>
        <dbReference type="RuleBase" id="RU363032"/>
    </source>
</evidence>
<proteinExistence type="inferred from homology"/>
<evidence type="ECO:0000256" key="5">
    <source>
        <dbReference type="ARBA" id="ARBA00022692"/>
    </source>
</evidence>
<evidence type="ECO:0000256" key="8">
    <source>
        <dbReference type="ARBA" id="ARBA00023136"/>
    </source>
</evidence>
<dbReference type="RefSeq" id="WP_045024837.1">
    <property type="nucleotide sequence ID" value="NZ_JWJH01000034.1"/>
</dbReference>
<feature type="transmembrane region" description="Helical" evidence="9">
    <location>
        <begin position="247"/>
        <end position="270"/>
    </location>
</feature>
<dbReference type="InterPro" id="IPR043429">
    <property type="entry name" value="ArtM/GltK/GlnP/TcyL/YhdX-like"/>
</dbReference>
<evidence type="ECO:0000256" key="2">
    <source>
        <dbReference type="ARBA" id="ARBA00010072"/>
    </source>
</evidence>
<evidence type="ECO:0000259" key="10">
    <source>
        <dbReference type="PROSITE" id="PS50928"/>
    </source>
</evidence>
<keyword evidence="7 9" id="KW-1133">Transmembrane helix</keyword>
<keyword evidence="3 9" id="KW-0813">Transport</keyword>
<dbReference type="InterPro" id="IPR010065">
    <property type="entry name" value="AA_ABC_transptr_permease_3TM"/>
</dbReference>
<evidence type="ECO:0000313" key="12">
    <source>
        <dbReference type="Proteomes" id="UP000052068"/>
    </source>
</evidence>
<dbReference type="Proteomes" id="UP000052068">
    <property type="component" value="Unassembled WGS sequence"/>
</dbReference>
<dbReference type="SUPFAM" id="SSF161098">
    <property type="entry name" value="MetI-like"/>
    <property type="match status" value="1"/>
</dbReference>
<comment type="caution">
    <text evidence="11">The sequence shown here is derived from an EMBL/GenBank/DDBJ whole genome shotgun (WGS) entry which is preliminary data.</text>
</comment>
<evidence type="ECO:0000256" key="7">
    <source>
        <dbReference type="ARBA" id="ARBA00022989"/>
    </source>
</evidence>
<keyword evidence="12" id="KW-1185">Reference proteome</keyword>
<keyword evidence="5 9" id="KW-0812">Transmembrane</keyword>
<keyword evidence="6" id="KW-0029">Amino-acid transport</keyword>
<feature type="transmembrane region" description="Helical" evidence="9">
    <location>
        <begin position="312"/>
        <end position="335"/>
    </location>
</feature>
<evidence type="ECO:0000313" key="11">
    <source>
        <dbReference type="EMBL" id="KJF65453.1"/>
    </source>
</evidence>
<feature type="domain" description="ABC transmembrane type-1" evidence="10">
    <location>
        <begin position="80"/>
        <end position="371"/>
    </location>
</feature>
<gene>
    <name evidence="11" type="ORF">RS75_23120</name>
</gene>
<feature type="transmembrane region" description="Helical" evidence="9">
    <location>
        <begin position="210"/>
        <end position="227"/>
    </location>
</feature>
<comment type="similarity">
    <text evidence="2">Belongs to the binding-protein-dependent transport system permease family. HisMQ subfamily.</text>
</comment>
<evidence type="ECO:0000256" key="1">
    <source>
        <dbReference type="ARBA" id="ARBA00004429"/>
    </source>
</evidence>
<dbReference type="InterPro" id="IPR000515">
    <property type="entry name" value="MetI-like"/>
</dbReference>
<reference evidence="11 12" key="1">
    <citation type="submission" date="2015-03" db="EMBL/GenBank/DDBJ databases">
        <title>Draft Genome Sequences of Agrobacterium nepotum Strain 39/7T (= CFBP 7436T = LMG 26435T) and Agrobacterium sp. Strain KFB 330 (= CFBP 8308 = LMG 28674).</title>
        <authorList>
            <person name="Kuzmanovic N."/>
            <person name="Pulawska J."/>
            <person name="Obradovic A."/>
        </authorList>
    </citation>
    <scope>NUCLEOTIDE SEQUENCE [LARGE SCALE GENOMIC DNA]</scope>
    <source>
        <strain evidence="11 12">39/7</strain>
    </source>
</reference>
<feature type="transmembrane region" description="Helical" evidence="9">
    <location>
        <begin position="162"/>
        <end position="190"/>
    </location>
</feature>
<protein>
    <recommendedName>
        <fullName evidence="10">ABC transmembrane type-1 domain-containing protein</fullName>
    </recommendedName>
</protein>
<dbReference type="PROSITE" id="PS50928">
    <property type="entry name" value="ABC_TM1"/>
    <property type="match status" value="1"/>
</dbReference>
<dbReference type="NCBIfam" id="TIGR01726">
    <property type="entry name" value="HEQRo_perm_3TM"/>
    <property type="match status" value="1"/>
</dbReference>
<evidence type="ECO:0000256" key="4">
    <source>
        <dbReference type="ARBA" id="ARBA00022475"/>
    </source>
</evidence>
<keyword evidence="4" id="KW-1003">Cell membrane</keyword>
<sequence length="390" mass="42184">MVTKILKNRRVRNNLLQSAFLLAILAVIAAMILTARSNLAAQGMSLGFGFLEQSTGWNIGFSLISYSASDPYWRALWIGFLNTVFLGSVAIPLAALIGLIVAVMRISGQPVLRMVGATYVEIFRNIPLLLQLMFWYSILKVLPAPKAAISLGDAVFLSGRGIAIPWIGAPTWAVFASIAVGLVLLAGFMVMKIDTRVRRKPDSFLRPLKLAMYTSSFVLIASLLWFSREATQPFASLPVLAGLRFQGGLTIPPELAACLIAIAIYGAAFIAEILRAGFKSVPSGQIEASYALGLSSLQVFSRVRFPLAVRSVMPILTNQMIWLTKASTLGIAIGFSDLYMTTSTSIVQSGHTLELVGILMVGFVTINYMLAFGLNTINSAIRLKGSQLRG</sequence>
<feature type="transmembrane region" description="Helical" evidence="9">
    <location>
        <begin position="122"/>
        <end position="142"/>
    </location>
</feature>
<feature type="transmembrane region" description="Helical" evidence="9">
    <location>
        <begin position="75"/>
        <end position="101"/>
    </location>
</feature>
<dbReference type="PANTHER" id="PTHR30614:SF37">
    <property type="entry name" value="AMINO-ACID ABC TRANSPORTER PERMEASE PROTEIN YHDX-RELATED"/>
    <property type="match status" value="1"/>
</dbReference>
<keyword evidence="8 9" id="KW-0472">Membrane</keyword>
<evidence type="ECO:0000256" key="3">
    <source>
        <dbReference type="ARBA" id="ARBA00022448"/>
    </source>
</evidence>